<sequence length="178" mass="19830">MHIVVLTGSPRQQGTTSLLADNFVEGAQRGGHTVVRFDAAFREVHPCRGCNTCQRGVQSCAIQDDMQTLYPDLVRADLVVLVSPLYYHSMSSQLRMVIDRFRAIDSLLAGSGKQTILLMAGASVVPTVFDGAVATFRETARYLGWKDRNLLLAFGCRNREDIERTNYPERAYAMGREL</sequence>
<dbReference type="EMBL" id="DXHV01000078">
    <property type="protein sequence ID" value="HIW01372.1"/>
    <property type="molecule type" value="Genomic_DNA"/>
</dbReference>
<dbReference type="InterPro" id="IPR005025">
    <property type="entry name" value="FMN_Rdtase-like_dom"/>
</dbReference>
<evidence type="ECO:0000259" key="3">
    <source>
        <dbReference type="Pfam" id="PF03358"/>
    </source>
</evidence>
<name>A0A9D1TQR1_9BACT</name>
<dbReference type="PANTHER" id="PTHR43278:SF2">
    <property type="entry name" value="IRON-SULFUR FLAVOPROTEIN"/>
    <property type="match status" value="1"/>
</dbReference>
<proteinExistence type="predicted"/>
<dbReference type="InterPro" id="IPR029039">
    <property type="entry name" value="Flavoprotein-like_sf"/>
</dbReference>
<evidence type="ECO:0000256" key="1">
    <source>
        <dbReference type="ARBA" id="ARBA00022630"/>
    </source>
</evidence>
<dbReference type="InterPro" id="IPR051796">
    <property type="entry name" value="ISF_SsuE-like"/>
</dbReference>
<dbReference type="AlphaFoldDB" id="A0A9D1TQR1"/>
<dbReference type="GO" id="GO:0016491">
    <property type="term" value="F:oxidoreductase activity"/>
    <property type="evidence" value="ECO:0007669"/>
    <property type="project" value="InterPro"/>
</dbReference>
<dbReference type="PANTHER" id="PTHR43278">
    <property type="entry name" value="NAD(P)H-DEPENDENT FMN-CONTAINING OXIDOREDUCTASE YWQN-RELATED"/>
    <property type="match status" value="1"/>
</dbReference>
<evidence type="ECO:0000313" key="5">
    <source>
        <dbReference type="Proteomes" id="UP000886752"/>
    </source>
</evidence>
<protein>
    <submittedName>
        <fullName evidence="4">Flavodoxin family protein</fullName>
    </submittedName>
</protein>
<evidence type="ECO:0000313" key="4">
    <source>
        <dbReference type="EMBL" id="HIW01372.1"/>
    </source>
</evidence>
<keyword evidence="2" id="KW-0288">FMN</keyword>
<evidence type="ECO:0000256" key="2">
    <source>
        <dbReference type="ARBA" id="ARBA00022643"/>
    </source>
</evidence>
<reference evidence="4" key="2">
    <citation type="submission" date="2021-04" db="EMBL/GenBank/DDBJ databases">
        <authorList>
            <person name="Gilroy R."/>
        </authorList>
    </citation>
    <scope>NUCLEOTIDE SEQUENCE</scope>
    <source>
        <strain evidence="4">ChiHecec2B26-446</strain>
    </source>
</reference>
<organism evidence="4 5">
    <name type="scientific">Candidatus Desulfovibrio intestinipullorum</name>
    <dbReference type="NCBI Taxonomy" id="2838536"/>
    <lineage>
        <taxon>Bacteria</taxon>
        <taxon>Pseudomonadati</taxon>
        <taxon>Thermodesulfobacteriota</taxon>
        <taxon>Desulfovibrionia</taxon>
        <taxon>Desulfovibrionales</taxon>
        <taxon>Desulfovibrionaceae</taxon>
        <taxon>Desulfovibrio</taxon>
    </lineage>
</organism>
<reference evidence="4" key="1">
    <citation type="journal article" date="2021" name="PeerJ">
        <title>Extensive microbial diversity within the chicken gut microbiome revealed by metagenomics and culture.</title>
        <authorList>
            <person name="Gilroy R."/>
            <person name="Ravi A."/>
            <person name="Getino M."/>
            <person name="Pursley I."/>
            <person name="Horton D.L."/>
            <person name="Alikhan N.F."/>
            <person name="Baker D."/>
            <person name="Gharbi K."/>
            <person name="Hall N."/>
            <person name="Watson M."/>
            <person name="Adriaenssens E.M."/>
            <person name="Foster-Nyarko E."/>
            <person name="Jarju S."/>
            <person name="Secka A."/>
            <person name="Antonio M."/>
            <person name="Oren A."/>
            <person name="Chaudhuri R.R."/>
            <person name="La Ragione R."/>
            <person name="Hildebrand F."/>
            <person name="Pallen M.J."/>
        </authorList>
    </citation>
    <scope>NUCLEOTIDE SEQUENCE</scope>
    <source>
        <strain evidence="4">ChiHecec2B26-446</strain>
    </source>
</reference>
<keyword evidence="1" id="KW-0285">Flavoprotein</keyword>
<dbReference type="Gene3D" id="3.40.50.360">
    <property type="match status" value="1"/>
</dbReference>
<gene>
    <name evidence="4" type="ORF">H9894_09340</name>
</gene>
<dbReference type="Proteomes" id="UP000886752">
    <property type="component" value="Unassembled WGS sequence"/>
</dbReference>
<feature type="domain" description="NADPH-dependent FMN reductase-like" evidence="3">
    <location>
        <begin position="1"/>
        <end position="122"/>
    </location>
</feature>
<accession>A0A9D1TQR1</accession>
<comment type="caution">
    <text evidence="4">The sequence shown here is derived from an EMBL/GenBank/DDBJ whole genome shotgun (WGS) entry which is preliminary data.</text>
</comment>
<dbReference type="SUPFAM" id="SSF52218">
    <property type="entry name" value="Flavoproteins"/>
    <property type="match status" value="1"/>
</dbReference>
<dbReference type="Pfam" id="PF03358">
    <property type="entry name" value="FMN_red"/>
    <property type="match status" value="1"/>
</dbReference>